<comment type="caution">
    <text evidence="2">The sequence shown here is derived from an EMBL/GenBank/DDBJ whole genome shotgun (WGS) entry which is preliminary data.</text>
</comment>
<organism evidence="2 3">
    <name type="scientific">Candidatus Curtissbacteria bacterium RBG_13_40_7</name>
    <dbReference type="NCBI Taxonomy" id="1797706"/>
    <lineage>
        <taxon>Bacteria</taxon>
        <taxon>Candidatus Curtissiibacteriota</taxon>
    </lineage>
</organism>
<feature type="region of interest" description="Disordered" evidence="1">
    <location>
        <begin position="54"/>
        <end position="75"/>
    </location>
</feature>
<reference evidence="2 3" key="1">
    <citation type="journal article" date="2016" name="Nat. Commun.">
        <title>Thousands of microbial genomes shed light on interconnected biogeochemical processes in an aquifer system.</title>
        <authorList>
            <person name="Anantharaman K."/>
            <person name="Brown C.T."/>
            <person name="Hug L.A."/>
            <person name="Sharon I."/>
            <person name="Castelle C.J."/>
            <person name="Probst A.J."/>
            <person name="Thomas B.C."/>
            <person name="Singh A."/>
            <person name="Wilkins M.J."/>
            <person name="Karaoz U."/>
            <person name="Brodie E.L."/>
            <person name="Williams K.H."/>
            <person name="Hubbard S.S."/>
            <person name="Banfield J.F."/>
        </authorList>
    </citation>
    <scope>NUCLEOTIDE SEQUENCE [LARGE SCALE GENOMIC DNA]</scope>
</reference>
<name>A0A1F5FUF7_9BACT</name>
<evidence type="ECO:0000256" key="1">
    <source>
        <dbReference type="SAM" id="MobiDB-lite"/>
    </source>
</evidence>
<proteinExistence type="predicted"/>
<accession>A0A1F5FUF7</accession>
<sequence>MPSKQELNPLFQEEIVMKGKRRFFRFEALPMGEKPVDVGAVRAYIKSVAENRQFHSEPQHYHTRHTRHTRMRRTS</sequence>
<protein>
    <submittedName>
        <fullName evidence="2">Uncharacterized protein</fullName>
    </submittedName>
</protein>
<evidence type="ECO:0000313" key="3">
    <source>
        <dbReference type="Proteomes" id="UP000179252"/>
    </source>
</evidence>
<gene>
    <name evidence="2" type="ORF">A2165_00775</name>
</gene>
<dbReference type="Proteomes" id="UP000179252">
    <property type="component" value="Unassembled WGS sequence"/>
</dbReference>
<evidence type="ECO:0000313" key="2">
    <source>
        <dbReference type="EMBL" id="OGD83249.1"/>
    </source>
</evidence>
<dbReference type="AlphaFoldDB" id="A0A1F5FUF7"/>
<dbReference type="EMBL" id="MFAU01000055">
    <property type="protein sequence ID" value="OGD83249.1"/>
    <property type="molecule type" value="Genomic_DNA"/>
</dbReference>
<feature type="compositionally biased region" description="Basic residues" evidence="1">
    <location>
        <begin position="61"/>
        <end position="75"/>
    </location>
</feature>